<dbReference type="Proteomes" id="UP000204221">
    <property type="component" value="Chromosome"/>
</dbReference>
<dbReference type="KEGG" id="ahg:AHOG_12060"/>
<organism evidence="1 2">
    <name type="scientific">Actinoalloteichus hoggarensis</name>
    <dbReference type="NCBI Taxonomy" id="1470176"/>
    <lineage>
        <taxon>Bacteria</taxon>
        <taxon>Bacillati</taxon>
        <taxon>Actinomycetota</taxon>
        <taxon>Actinomycetes</taxon>
        <taxon>Pseudonocardiales</taxon>
        <taxon>Pseudonocardiaceae</taxon>
        <taxon>Actinoalloteichus</taxon>
    </lineage>
</organism>
<proteinExistence type="predicted"/>
<gene>
    <name evidence="1" type="ORF">AHOG_12060</name>
</gene>
<evidence type="ECO:0000313" key="2">
    <source>
        <dbReference type="Proteomes" id="UP000204221"/>
    </source>
</evidence>
<dbReference type="NCBIfam" id="NF038154">
    <property type="entry name" value="lanthi_III_a"/>
    <property type="match status" value="1"/>
</dbReference>
<sequence length="34" mass="3656">MTEILALQQLADDSDSELIPCSSLSIGCCNVETR</sequence>
<dbReference type="AlphaFoldDB" id="A0A221W2Q7"/>
<evidence type="ECO:0000313" key="1">
    <source>
        <dbReference type="EMBL" id="ASO20055.1"/>
    </source>
</evidence>
<name>A0A221W2Q7_9PSEU</name>
<accession>A0A221W2Q7</accession>
<protein>
    <submittedName>
        <fullName evidence="1">Uncharacterized protein</fullName>
    </submittedName>
</protein>
<dbReference type="RefSeq" id="WP_211290582.1">
    <property type="nucleotide sequence ID" value="NZ_CP022521.1"/>
</dbReference>
<dbReference type="EMBL" id="CP022521">
    <property type="protein sequence ID" value="ASO20055.1"/>
    <property type="molecule type" value="Genomic_DNA"/>
</dbReference>
<keyword evidence="2" id="KW-1185">Reference proteome</keyword>
<reference evidence="1 2" key="1">
    <citation type="submission" date="2017-07" db="EMBL/GenBank/DDBJ databases">
        <title>Complete genome sequence of Actinoalloteichus hoggarensis DSM 45943, type strain of Actinoalloteichus hoggarensis.</title>
        <authorList>
            <person name="Ruckert C."/>
            <person name="Nouioui I."/>
            <person name="Willmese J."/>
            <person name="van Wezel G."/>
            <person name="Klenk H.-P."/>
            <person name="Kalinowski J."/>
            <person name="Zotchev S.B."/>
        </authorList>
    </citation>
    <scope>NUCLEOTIDE SEQUENCE [LARGE SCALE GENOMIC DNA]</scope>
    <source>
        <strain evidence="1 2">DSM 45943</strain>
    </source>
</reference>